<dbReference type="Pfam" id="PF09972">
    <property type="entry name" value="DUF2207"/>
    <property type="match status" value="1"/>
</dbReference>
<feature type="transmembrane region" description="Helical" evidence="1">
    <location>
        <begin position="409"/>
        <end position="426"/>
    </location>
</feature>
<proteinExistence type="predicted"/>
<keyword evidence="1" id="KW-0812">Transmembrane</keyword>
<evidence type="ECO:0000259" key="3">
    <source>
        <dbReference type="Pfam" id="PF20990"/>
    </source>
</evidence>
<dbReference type="Proteomes" id="UP001204798">
    <property type="component" value="Unassembled WGS sequence"/>
</dbReference>
<name>A0ABT2EKV9_9BACT</name>
<evidence type="ECO:0000313" key="5">
    <source>
        <dbReference type="Proteomes" id="UP001204798"/>
    </source>
</evidence>
<dbReference type="InterPro" id="IPR018702">
    <property type="entry name" value="DUF2207"/>
</dbReference>
<dbReference type="Pfam" id="PF20990">
    <property type="entry name" value="DUF2207_C"/>
    <property type="match status" value="1"/>
</dbReference>
<dbReference type="InterPro" id="IPR048389">
    <property type="entry name" value="YciQ-like_C"/>
</dbReference>
<sequence length="594" mass="67133">MLRDWWVLTVVSLFVTTASAQFAVPYIADYQVEVNLHRNATMTVTETITVNFGSVLRHGIYRKIPFRYQRKVKGIPTTYNIRIKLLSVTDERGNPYPVKVWREGGYWFWRIGDPDKYVSGLKVYRITYSVARAINFFAKHDELYWNATGNEWEWDIARVHCVINLPEGVDASKVKATFYTGYLGSKEQKGRMWREGNRWHFATGHLKQGEGLTIVIGLPKGVLQSPTPMQSTLWFFADNWAILLAAVLPFFAFGFMFWRYWNYGRDPIWRESIVVQYQPPDNLSPAEVGVLLDERADNIDIVATIVDLAVRGYLKIREIETEHLLFFKRTDYEFIFLRDDFNGLKEHERDVWDGLRVRTSLSNPLKPVKLSELKGHFHFYLGLAKSSLYRSLTNKGYFAEDPSIVRTKYFAVGVTVGGATLGLGIWGASSLFVSPVACISLILSGILTGTIIAAFAPAMPRKTVKGARALWHIIGFREFIRRVEKDRLERMLQEDPNLFDRVLPYALVFGVADEWAAKFEGLLQKPPDWYVSDRWTPSTFNSRVFISSLGDSISSMNSTLPYSPSRSGAGGGRSGFGGSGFSGGGFGGGGGGGW</sequence>
<feature type="domain" description="Predicted membrane protein YciQ-like C-terminal" evidence="3">
    <location>
        <begin position="276"/>
        <end position="519"/>
    </location>
</feature>
<feature type="domain" description="DUF2207" evidence="2">
    <location>
        <begin position="27"/>
        <end position="216"/>
    </location>
</feature>
<keyword evidence="5" id="KW-1185">Reference proteome</keyword>
<keyword evidence="1" id="KW-0472">Membrane</keyword>
<reference evidence="4 5" key="1">
    <citation type="submission" date="2022-08" db="EMBL/GenBank/DDBJ databases">
        <title>Bacterial and archaeal communities from various locations to study Microbial Dark Matter (Phase II).</title>
        <authorList>
            <person name="Stepanauskas R."/>
        </authorList>
    </citation>
    <scope>NUCLEOTIDE SEQUENCE [LARGE SCALE GENOMIC DNA]</scope>
    <source>
        <strain evidence="4 5">PD1</strain>
    </source>
</reference>
<keyword evidence="1" id="KW-1133">Transmembrane helix</keyword>
<protein>
    <submittedName>
        <fullName evidence="4">Membrane protein</fullName>
    </submittedName>
</protein>
<accession>A0ABT2EKV9</accession>
<evidence type="ECO:0000256" key="1">
    <source>
        <dbReference type="SAM" id="Phobius"/>
    </source>
</evidence>
<feature type="transmembrane region" description="Helical" evidence="1">
    <location>
        <begin position="240"/>
        <end position="261"/>
    </location>
</feature>
<dbReference type="EMBL" id="JANUCP010000002">
    <property type="protein sequence ID" value="MCS3918567.1"/>
    <property type="molecule type" value="Genomic_DNA"/>
</dbReference>
<dbReference type="RefSeq" id="WP_259094535.1">
    <property type="nucleotide sequence ID" value="NZ_CP130454.1"/>
</dbReference>
<comment type="caution">
    <text evidence="4">The sequence shown here is derived from an EMBL/GenBank/DDBJ whole genome shotgun (WGS) entry which is preliminary data.</text>
</comment>
<organism evidence="4 5">
    <name type="scientific">Candidatus Fervidibacter sacchari</name>
    <dbReference type="NCBI Taxonomy" id="1448929"/>
    <lineage>
        <taxon>Bacteria</taxon>
        <taxon>Candidatus Fervidibacterota</taxon>
        <taxon>Candidatus Fervidibacter</taxon>
    </lineage>
</organism>
<evidence type="ECO:0000313" key="4">
    <source>
        <dbReference type="EMBL" id="MCS3918567.1"/>
    </source>
</evidence>
<feature type="transmembrane region" description="Helical" evidence="1">
    <location>
        <begin position="432"/>
        <end position="456"/>
    </location>
</feature>
<evidence type="ECO:0000259" key="2">
    <source>
        <dbReference type="Pfam" id="PF09972"/>
    </source>
</evidence>
<gene>
    <name evidence="4" type="ORF">M2350_000967</name>
</gene>